<evidence type="ECO:0000313" key="2">
    <source>
        <dbReference type="EMBL" id="CRK15160.1"/>
    </source>
</evidence>
<gene>
    <name evidence="2" type="ORF">BN1708_011380</name>
</gene>
<organism evidence="2 3">
    <name type="scientific">Verticillium longisporum</name>
    <name type="common">Verticillium dahliae var. longisporum</name>
    <dbReference type="NCBI Taxonomy" id="100787"/>
    <lineage>
        <taxon>Eukaryota</taxon>
        <taxon>Fungi</taxon>
        <taxon>Dikarya</taxon>
        <taxon>Ascomycota</taxon>
        <taxon>Pezizomycotina</taxon>
        <taxon>Sordariomycetes</taxon>
        <taxon>Hypocreomycetidae</taxon>
        <taxon>Glomerellales</taxon>
        <taxon>Plectosphaerellaceae</taxon>
        <taxon>Verticillium</taxon>
    </lineage>
</organism>
<evidence type="ECO:0000313" key="3">
    <source>
        <dbReference type="Proteomes" id="UP000044602"/>
    </source>
</evidence>
<dbReference type="AlphaFoldDB" id="A0A0G4L0F7"/>
<keyword evidence="3" id="KW-1185">Reference proteome</keyword>
<dbReference type="Proteomes" id="UP000044602">
    <property type="component" value="Unassembled WGS sequence"/>
</dbReference>
<accession>A0A0G4L0F7</accession>
<evidence type="ECO:0000256" key="1">
    <source>
        <dbReference type="SAM" id="MobiDB-lite"/>
    </source>
</evidence>
<sequence length="61" mass="6852">MPNFLLRGPPRQEGATHDECFPRQPRHSQSLLATSMQRQTGIVCKARLTMDAETSCPPQQT</sequence>
<proteinExistence type="predicted"/>
<dbReference type="EMBL" id="CVQH01006224">
    <property type="protein sequence ID" value="CRK15160.1"/>
    <property type="molecule type" value="Genomic_DNA"/>
</dbReference>
<name>A0A0G4L0F7_VERLO</name>
<protein>
    <submittedName>
        <fullName evidence="2">Uncharacterized protein</fullName>
    </submittedName>
</protein>
<reference evidence="2 3" key="1">
    <citation type="submission" date="2015-05" db="EMBL/GenBank/DDBJ databases">
        <authorList>
            <person name="Wang D.B."/>
            <person name="Wang M."/>
        </authorList>
    </citation>
    <scope>NUCLEOTIDE SEQUENCE [LARGE SCALE GENOMIC DNA]</scope>
    <source>
        <strain evidence="2">VL1</strain>
    </source>
</reference>
<feature type="region of interest" description="Disordered" evidence="1">
    <location>
        <begin position="1"/>
        <end position="33"/>
    </location>
</feature>